<proteinExistence type="predicted"/>
<comment type="caution">
    <text evidence="1">The sequence shown here is derived from an EMBL/GenBank/DDBJ whole genome shotgun (WGS) entry which is preliminary data.</text>
</comment>
<evidence type="ECO:0000313" key="2">
    <source>
        <dbReference type="Proteomes" id="UP000823775"/>
    </source>
</evidence>
<evidence type="ECO:0000313" key="1">
    <source>
        <dbReference type="EMBL" id="MCD9643195.1"/>
    </source>
</evidence>
<keyword evidence="2" id="KW-1185">Reference proteome</keyword>
<accession>A0ABS8VAH4</accession>
<gene>
    <name evidence="1" type="ORF">HAX54_030443</name>
</gene>
<dbReference type="Proteomes" id="UP000823775">
    <property type="component" value="Unassembled WGS sequence"/>
</dbReference>
<name>A0ABS8VAH4_DATST</name>
<reference evidence="1 2" key="1">
    <citation type="journal article" date="2021" name="BMC Genomics">
        <title>Datura genome reveals duplications of psychoactive alkaloid biosynthetic genes and high mutation rate following tissue culture.</title>
        <authorList>
            <person name="Rajewski A."/>
            <person name="Carter-House D."/>
            <person name="Stajich J."/>
            <person name="Litt A."/>
        </authorList>
    </citation>
    <scope>NUCLEOTIDE SEQUENCE [LARGE SCALE GENOMIC DNA]</scope>
    <source>
        <strain evidence="1">AR-01</strain>
    </source>
</reference>
<protein>
    <submittedName>
        <fullName evidence="1">Uncharacterized protein</fullName>
    </submittedName>
</protein>
<dbReference type="EMBL" id="JACEIK010003810">
    <property type="protein sequence ID" value="MCD9643195.1"/>
    <property type="molecule type" value="Genomic_DNA"/>
</dbReference>
<organism evidence="1 2">
    <name type="scientific">Datura stramonium</name>
    <name type="common">Jimsonweed</name>
    <name type="synonym">Common thornapple</name>
    <dbReference type="NCBI Taxonomy" id="4076"/>
    <lineage>
        <taxon>Eukaryota</taxon>
        <taxon>Viridiplantae</taxon>
        <taxon>Streptophyta</taxon>
        <taxon>Embryophyta</taxon>
        <taxon>Tracheophyta</taxon>
        <taxon>Spermatophyta</taxon>
        <taxon>Magnoliopsida</taxon>
        <taxon>eudicotyledons</taxon>
        <taxon>Gunneridae</taxon>
        <taxon>Pentapetalae</taxon>
        <taxon>asterids</taxon>
        <taxon>lamiids</taxon>
        <taxon>Solanales</taxon>
        <taxon>Solanaceae</taxon>
        <taxon>Solanoideae</taxon>
        <taxon>Datureae</taxon>
        <taxon>Datura</taxon>
    </lineage>
</organism>
<sequence length="128" mass="14642">MNVKDFCLIKFIGGNALNRIHRQIIGQAPSVHRMKRWLRYKALIHYHRPAFHRGSAGQDRRNAGVALYDPVSPIALCNQAKARPPPYLRAKERGKQGWPQPPTLEKLLSFSCPKYRGTILFPRGALSW</sequence>